<dbReference type="AlphaFoldDB" id="A0A2T5MF98"/>
<dbReference type="Pfam" id="PF02353">
    <property type="entry name" value="CMAS"/>
    <property type="match status" value="1"/>
</dbReference>
<dbReference type="OrthoDB" id="9782855at2"/>
<dbReference type="InterPro" id="IPR050723">
    <property type="entry name" value="CFA/CMAS"/>
</dbReference>
<evidence type="ECO:0000256" key="6">
    <source>
        <dbReference type="PIRSR" id="PIRSR003085-1"/>
    </source>
</evidence>
<evidence type="ECO:0000256" key="5">
    <source>
        <dbReference type="ARBA" id="ARBA00023098"/>
    </source>
</evidence>
<dbReference type="EMBL" id="QANS01000003">
    <property type="protein sequence ID" value="PTU31250.1"/>
    <property type="molecule type" value="Genomic_DNA"/>
</dbReference>
<organism evidence="7 8">
    <name type="scientific">Stenotrophobium rhamnosiphilum</name>
    <dbReference type="NCBI Taxonomy" id="2029166"/>
    <lineage>
        <taxon>Bacteria</taxon>
        <taxon>Pseudomonadati</taxon>
        <taxon>Pseudomonadota</taxon>
        <taxon>Gammaproteobacteria</taxon>
        <taxon>Nevskiales</taxon>
        <taxon>Nevskiaceae</taxon>
        <taxon>Stenotrophobium</taxon>
    </lineage>
</organism>
<evidence type="ECO:0000313" key="7">
    <source>
        <dbReference type="EMBL" id="PTU31250.1"/>
    </source>
</evidence>
<sequence>MNKEDPKVISNDRQMMPADGFSPALPEMLSKHSNGLSWGLRTLMFMLKGIQIGQLDVHLPNGETRHFRGSSRPELHGVLNIRDGAMIRHVLKNGEVGFGEAFMDGLWDSPDLTALLTVMYLNEPHYLGPYEKNFVSRFLGWLKHKSRANTKKKALENIQYHYDLGNSFYKLWLDDTMAYSSGIFRREESMDAPSGVFKKPDDSLMDSQLNKFANMYERLELKAEHTLLEIGSGWGGFAIYAAQKSGCRVHSITLSKEQLEEAQRRAEAAGVSDRVSFELRDYRDIQGQYDRVVSIEMYEAVGEEFWPTYFSAIQRALKSGGRAAIQGITIHPEIFDQYRNKIDFIQKYIFPGGMLATPGVFTDAAAGAGLTAQRPEFFAKDYADTLAIWHQNVLAVRDTIVQQFDERFLRMWRYYLAYCECGFRVERVNLMQVTLTKP</sequence>
<gene>
    <name evidence="7" type="ORF">CJD38_07820</name>
</gene>
<keyword evidence="5" id="KW-0443">Lipid metabolism</keyword>
<evidence type="ECO:0000256" key="2">
    <source>
        <dbReference type="ARBA" id="ARBA00022603"/>
    </source>
</evidence>
<dbReference type="InterPro" id="IPR029063">
    <property type="entry name" value="SAM-dependent_MTases_sf"/>
</dbReference>
<evidence type="ECO:0000313" key="8">
    <source>
        <dbReference type="Proteomes" id="UP000244248"/>
    </source>
</evidence>
<dbReference type="GO" id="GO:0032259">
    <property type="term" value="P:methylation"/>
    <property type="evidence" value="ECO:0007669"/>
    <property type="project" value="UniProtKB-KW"/>
</dbReference>
<keyword evidence="2 7" id="KW-0489">Methyltransferase</keyword>
<keyword evidence="8" id="KW-1185">Reference proteome</keyword>
<dbReference type="InterPro" id="IPR003333">
    <property type="entry name" value="CMAS"/>
</dbReference>
<accession>A0A2T5MF98</accession>
<keyword evidence="4" id="KW-0949">S-adenosyl-L-methionine</keyword>
<keyword evidence="3 7" id="KW-0808">Transferase</keyword>
<dbReference type="GO" id="GO:0008610">
    <property type="term" value="P:lipid biosynthetic process"/>
    <property type="evidence" value="ECO:0007669"/>
    <property type="project" value="InterPro"/>
</dbReference>
<dbReference type="PIRSF" id="PIRSF003085">
    <property type="entry name" value="CMAS"/>
    <property type="match status" value="1"/>
</dbReference>
<comment type="caution">
    <text evidence="7">The sequence shown here is derived from an EMBL/GenBank/DDBJ whole genome shotgun (WGS) entry which is preliminary data.</text>
</comment>
<proteinExistence type="inferred from homology"/>
<dbReference type="SUPFAM" id="SSF53335">
    <property type="entry name" value="S-adenosyl-L-methionine-dependent methyltransferases"/>
    <property type="match status" value="1"/>
</dbReference>
<evidence type="ECO:0000256" key="4">
    <source>
        <dbReference type="ARBA" id="ARBA00022691"/>
    </source>
</evidence>
<dbReference type="PANTHER" id="PTHR43667:SF2">
    <property type="entry name" value="FATTY ACID C-METHYL TRANSFERASE"/>
    <property type="match status" value="1"/>
</dbReference>
<evidence type="ECO:0000256" key="3">
    <source>
        <dbReference type="ARBA" id="ARBA00022679"/>
    </source>
</evidence>
<name>A0A2T5MF98_9GAMM</name>
<evidence type="ECO:0000256" key="1">
    <source>
        <dbReference type="ARBA" id="ARBA00010815"/>
    </source>
</evidence>
<dbReference type="RefSeq" id="WP_107939792.1">
    <property type="nucleotide sequence ID" value="NZ_QANS01000003.1"/>
</dbReference>
<feature type="active site" evidence="6">
    <location>
        <position position="419"/>
    </location>
</feature>
<reference evidence="7 8" key="1">
    <citation type="submission" date="2018-04" db="EMBL/GenBank/DDBJ databases">
        <title>Novel species isolated from glacier.</title>
        <authorList>
            <person name="Liu Q."/>
            <person name="Xin Y.-H."/>
        </authorList>
    </citation>
    <scope>NUCLEOTIDE SEQUENCE [LARGE SCALE GENOMIC DNA]</scope>
    <source>
        <strain evidence="7 8">GT1R17</strain>
    </source>
</reference>
<dbReference type="CDD" id="cd02440">
    <property type="entry name" value="AdoMet_MTases"/>
    <property type="match status" value="1"/>
</dbReference>
<comment type="similarity">
    <text evidence="1">Belongs to the CFA/CMAS family.</text>
</comment>
<dbReference type="Gene3D" id="3.40.50.150">
    <property type="entry name" value="Vaccinia Virus protein VP39"/>
    <property type="match status" value="1"/>
</dbReference>
<dbReference type="GO" id="GO:0008168">
    <property type="term" value="F:methyltransferase activity"/>
    <property type="evidence" value="ECO:0007669"/>
    <property type="project" value="UniProtKB-KW"/>
</dbReference>
<dbReference type="Proteomes" id="UP000244248">
    <property type="component" value="Unassembled WGS sequence"/>
</dbReference>
<dbReference type="PANTHER" id="PTHR43667">
    <property type="entry name" value="CYCLOPROPANE-FATTY-ACYL-PHOSPHOLIPID SYNTHASE"/>
    <property type="match status" value="1"/>
</dbReference>
<protein>
    <submittedName>
        <fullName evidence="7">SAM-dependent methyltransferase</fullName>
    </submittedName>
</protein>